<protein>
    <submittedName>
        <fullName evidence="2">LytR/AlgR family response regulator transcription factor</fullName>
    </submittedName>
</protein>
<accession>A0ABW5M998</accession>
<dbReference type="RefSeq" id="WP_381526364.1">
    <property type="nucleotide sequence ID" value="NZ_JBHULN010000019.1"/>
</dbReference>
<feature type="domain" description="HTH LytTR-type" evidence="1">
    <location>
        <begin position="14"/>
        <end position="107"/>
    </location>
</feature>
<dbReference type="InterPro" id="IPR046947">
    <property type="entry name" value="LytR-like"/>
</dbReference>
<keyword evidence="3" id="KW-1185">Reference proteome</keyword>
<proteinExistence type="predicted"/>
<evidence type="ECO:0000259" key="1">
    <source>
        <dbReference type="PROSITE" id="PS50930"/>
    </source>
</evidence>
<evidence type="ECO:0000313" key="3">
    <source>
        <dbReference type="Proteomes" id="UP001597469"/>
    </source>
</evidence>
<dbReference type="PANTHER" id="PTHR37299">
    <property type="entry name" value="TRANSCRIPTIONAL REGULATOR-RELATED"/>
    <property type="match status" value="1"/>
</dbReference>
<dbReference type="EMBL" id="JBHULN010000019">
    <property type="protein sequence ID" value="MFD2573563.1"/>
    <property type="molecule type" value="Genomic_DNA"/>
</dbReference>
<dbReference type="PANTHER" id="PTHR37299:SF1">
    <property type="entry name" value="STAGE 0 SPORULATION PROTEIN A HOMOLOG"/>
    <property type="match status" value="1"/>
</dbReference>
<dbReference type="PROSITE" id="PS50930">
    <property type="entry name" value="HTH_LYTTR"/>
    <property type="match status" value="1"/>
</dbReference>
<gene>
    <name evidence="2" type="ORF">ACFSUS_23185</name>
</gene>
<name>A0ABW5M998_9BACT</name>
<organism evidence="2 3">
    <name type="scientific">Spirosoma soli</name>
    <dbReference type="NCBI Taxonomy" id="1770529"/>
    <lineage>
        <taxon>Bacteria</taxon>
        <taxon>Pseudomonadati</taxon>
        <taxon>Bacteroidota</taxon>
        <taxon>Cytophagia</taxon>
        <taxon>Cytophagales</taxon>
        <taxon>Cytophagaceae</taxon>
        <taxon>Spirosoma</taxon>
    </lineage>
</organism>
<dbReference type="Gene3D" id="2.40.50.1020">
    <property type="entry name" value="LytTr DNA-binding domain"/>
    <property type="match status" value="1"/>
</dbReference>
<dbReference type="SMART" id="SM00850">
    <property type="entry name" value="LytTR"/>
    <property type="match status" value="1"/>
</dbReference>
<dbReference type="Proteomes" id="UP001597469">
    <property type="component" value="Unassembled WGS sequence"/>
</dbReference>
<dbReference type="InterPro" id="IPR007492">
    <property type="entry name" value="LytTR_DNA-bd_dom"/>
</dbReference>
<reference evidence="3" key="1">
    <citation type="journal article" date="2019" name="Int. J. Syst. Evol. Microbiol.">
        <title>The Global Catalogue of Microorganisms (GCM) 10K type strain sequencing project: providing services to taxonomists for standard genome sequencing and annotation.</title>
        <authorList>
            <consortium name="The Broad Institute Genomics Platform"/>
            <consortium name="The Broad Institute Genome Sequencing Center for Infectious Disease"/>
            <person name="Wu L."/>
            <person name="Ma J."/>
        </authorList>
    </citation>
    <scope>NUCLEOTIDE SEQUENCE [LARGE SCALE GENOMIC DNA]</scope>
    <source>
        <strain evidence="3">KCTC 42805</strain>
    </source>
</reference>
<sequence length="113" mass="12981">MDTLLLPHFTARRSVPIDTIEYLEAVGNYTNVHLIGQKPMLVAITLKQFSQRLPTFLRIHKGTLVNPAHIVGYRTRYVESPFVQLSHDRQLTISRRQTKRLRPQLASFPLSGC</sequence>
<evidence type="ECO:0000313" key="2">
    <source>
        <dbReference type="EMBL" id="MFD2573563.1"/>
    </source>
</evidence>
<comment type="caution">
    <text evidence="2">The sequence shown here is derived from an EMBL/GenBank/DDBJ whole genome shotgun (WGS) entry which is preliminary data.</text>
</comment>
<dbReference type="Pfam" id="PF04397">
    <property type="entry name" value="LytTR"/>
    <property type="match status" value="1"/>
</dbReference>